<dbReference type="InterPro" id="IPR007111">
    <property type="entry name" value="NACHT_NTPase"/>
</dbReference>
<organism evidence="5 6">
    <name type="scientific">Streptomyces ardesiacus</name>
    <dbReference type="NCBI Taxonomy" id="285564"/>
    <lineage>
        <taxon>Bacteria</taxon>
        <taxon>Bacillati</taxon>
        <taxon>Actinomycetota</taxon>
        <taxon>Actinomycetes</taxon>
        <taxon>Kitasatosporales</taxon>
        <taxon>Streptomycetaceae</taxon>
        <taxon>Streptomyces</taxon>
    </lineage>
</organism>
<evidence type="ECO:0000313" key="6">
    <source>
        <dbReference type="Proteomes" id="UP001617907"/>
    </source>
</evidence>
<dbReference type="PANTHER" id="PTHR46844:SF1">
    <property type="entry name" value="SLR5058 PROTEIN"/>
    <property type="match status" value="1"/>
</dbReference>
<dbReference type="SUPFAM" id="SSF52058">
    <property type="entry name" value="L domain-like"/>
    <property type="match status" value="1"/>
</dbReference>
<gene>
    <name evidence="5" type="ORF">ACIQFM_35100</name>
</gene>
<keyword evidence="6" id="KW-1185">Reference proteome</keyword>
<dbReference type="Gene3D" id="3.80.10.10">
    <property type="entry name" value="Ribonuclease Inhibitor"/>
    <property type="match status" value="1"/>
</dbReference>
<dbReference type="Pfam" id="PF22733">
    <property type="entry name" value="NNH1"/>
    <property type="match status" value="1"/>
</dbReference>
<feature type="domain" description="NACHT" evidence="4">
    <location>
        <begin position="269"/>
        <end position="586"/>
    </location>
</feature>
<dbReference type="Gene3D" id="3.40.50.300">
    <property type="entry name" value="P-loop containing nucleotide triphosphate hydrolases"/>
    <property type="match status" value="1"/>
</dbReference>
<evidence type="ECO:0000256" key="3">
    <source>
        <dbReference type="SAM" id="MobiDB-lite"/>
    </source>
</evidence>
<reference evidence="5 6" key="1">
    <citation type="submission" date="2024-10" db="EMBL/GenBank/DDBJ databases">
        <title>The Natural Products Discovery Center: Release of the First 8490 Sequenced Strains for Exploring Actinobacteria Biosynthetic Diversity.</title>
        <authorList>
            <person name="Kalkreuter E."/>
            <person name="Kautsar S.A."/>
            <person name="Yang D."/>
            <person name="Bader C.D."/>
            <person name="Teijaro C.N."/>
            <person name="Fluegel L."/>
            <person name="Davis C.M."/>
            <person name="Simpson J.R."/>
            <person name="Lauterbach L."/>
            <person name="Steele A.D."/>
            <person name="Gui C."/>
            <person name="Meng S."/>
            <person name="Li G."/>
            <person name="Viehrig K."/>
            <person name="Ye F."/>
            <person name="Su P."/>
            <person name="Kiefer A.F."/>
            <person name="Nichols A."/>
            <person name="Cepeda A.J."/>
            <person name="Yan W."/>
            <person name="Fan B."/>
            <person name="Jiang Y."/>
            <person name="Adhikari A."/>
            <person name="Zheng C.-J."/>
            <person name="Schuster L."/>
            <person name="Cowan T.M."/>
            <person name="Smanski M.J."/>
            <person name="Chevrette M.G."/>
            <person name="De Carvalho L.P.S."/>
            <person name="Shen B."/>
        </authorList>
    </citation>
    <scope>NUCLEOTIDE SEQUENCE [LARGE SCALE GENOMIC DNA]</scope>
    <source>
        <strain evidence="5 6">NPDC093086</strain>
    </source>
</reference>
<keyword evidence="2" id="KW-0067">ATP-binding</keyword>
<accession>A0ABW8HL46</accession>
<dbReference type="Pfam" id="PF05729">
    <property type="entry name" value="NACHT"/>
    <property type="match status" value="1"/>
</dbReference>
<evidence type="ECO:0000313" key="5">
    <source>
        <dbReference type="EMBL" id="MFJ6041465.1"/>
    </source>
</evidence>
<proteinExistence type="predicted"/>
<comment type="caution">
    <text evidence="5">The sequence shown here is derived from an EMBL/GenBank/DDBJ whole genome shotgun (WGS) entry which is preliminary data.</text>
</comment>
<keyword evidence="1" id="KW-0547">Nucleotide-binding</keyword>
<name>A0ABW8HL46_9ACTN</name>
<evidence type="ECO:0000256" key="1">
    <source>
        <dbReference type="ARBA" id="ARBA00022741"/>
    </source>
</evidence>
<dbReference type="SUPFAM" id="SSF52540">
    <property type="entry name" value="P-loop containing nucleoside triphosphate hydrolases"/>
    <property type="match status" value="1"/>
</dbReference>
<dbReference type="EMBL" id="JBIVPC010000029">
    <property type="protein sequence ID" value="MFJ6041465.1"/>
    <property type="molecule type" value="Genomic_DNA"/>
</dbReference>
<dbReference type="InterPro" id="IPR032675">
    <property type="entry name" value="LRR_dom_sf"/>
</dbReference>
<dbReference type="InterPro" id="IPR054547">
    <property type="entry name" value="NNH1"/>
</dbReference>
<protein>
    <submittedName>
        <fullName evidence="5">NACHT domain-containing protein</fullName>
    </submittedName>
</protein>
<dbReference type="Proteomes" id="UP001617907">
    <property type="component" value="Unassembled WGS sequence"/>
</dbReference>
<evidence type="ECO:0000256" key="2">
    <source>
        <dbReference type="ARBA" id="ARBA00022840"/>
    </source>
</evidence>
<dbReference type="PANTHER" id="PTHR46844">
    <property type="entry name" value="SLR5058 PROTEIN"/>
    <property type="match status" value="1"/>
</dbReference>
<dbReference type="PROSITE" id="PS50837">
    <property type="entry name" value="NACHT"/>
    <property type="match status" value="1"/>
</dbReference>
<dbReference type="RefSeq" id="WP_350890729.1">
    <property type="nucleotide sequence ID" value="NZ_JBEOTR010000011.1"/>
</dbReference>
<sequence length="1022" mass="111389">MEPAVLGGKLASSAVAPLVKKLFVADGPGAGLVDRPVRLARLVSFRGEQRHLGAAEVRKLAGHLVGASLDSRGETPFPRDEETAVADALAARLLALGDLDMDDVQAVRLGHRELAARLRRQASGAGAGAGLSADAGHFLDSATEWACLHVLEFFTRRSTFVARTLVAQTRGQAELIAKVDELITRVPRPDARDTAFERRYRSYVADRHNHLTIYGIDLRDAPDRWPLEVAYLTLEATADGEPHRDTGPDEDAPARARRLPADETLDSEPRVLLRGDAGSGKTTLVQWLAVTAAREGTRIPYVLPLRTLIRTGQLPPPAGFLSATGCPLPPPEGWAERVLTAGRALVLVDGLDEIPSADRHATREWLSALIHAYPDNRWLLTTRPTAVRADWLSREGFWELSLAAMDRPEVSTFVHRWHQAACAAEYEGRLLDSLRTKRDLSRLVTNPLMCGLVCALHRERRGYLPTGRKELYDAALTMLLARRDRERGMGAVEGPHMDEETQLELLKRVAYAMVLSDRTEMALEAAERIVERALPALAPAVGRDDAQAVLQALLLRSGVLRRPAEDVVDFVHRTFQDYLAARYAVEEGHLDVLIGHADDSRWEDVIRMAVAHARPRERVWMLRQLLSFGSPRVTLLALACLEHATALDPAVRTEVGEQAAELIPPRTPEAARGLAAAGPLVLELLPGPEGLTAQEALGVTVTASVVGRAEPDGAMAVLRRFRDHPDLDVRRQLAGTWHRFDTAAYATEILDHLDRTDLFLDCESPAQLAALAGMGPWAELRVSGPHRPEDIVASVPQPETVTSLHLSGNPLLAEVDPLLGFSSLNRLSHHASPNARGLERLSPLPLTELVLDPVADLTGLRSLSRLTVLSLNQELPGADLTGTLPPEAPLDFLFLGRHSTDATGLRGLGHWKTLSTLSLGPLTTELTAADWREVAALPALTHLYLNAAIIRDLPASIGRMPELPGVHTLAVPAMEGSEHLAALAARLPGLSTVTLWNRHGYSFPVSDFQSFFPGADVTLEQR</sequence>
<evidence type="ECO:0000259" key="4">
    <source>
        <dbReference type="PROSITE" id="PS50837"/>
    </source>
</evidence>
<feature type="region of interest" description="Disordered" evidence="3">
    <location>
        <begin position="236"/>
        <end position="263"/>
    </location>
</feature>
<dbReference type="InterPro" id="IPR027417">
    <property type="entry name" value="P-loop_NTPase"/>
</dbReference>